<evidence type="ECO:0000313" key="3">
    <source>
        <dbReference type="RefSeq" id="XP_056699666.1"/>
    </source>
</evidence>
<dbReference type="Proteomes" id="UP000813463">
    <property type="component" value="Chromosome 4"/>
</dbReference>
<reference evidence="3" key="2">
    <citation type="submission" date="2025-08" db="UniProtKB">
        <authorList>
            <consortium name="RefSeq"/>
        </authorList>
    </citation>
    <scope>IDENTIFICATION</scope>
    <source>
        <tissue evidence="3">Leaf</tissue>
    </source>
</reference>
<proteinExistence type="predicted"/>
<feature type="domain" description="ZFPL1-like B-box zinc-binding" evidence="1">
    <location>
        <begin position="1"/>
        <end position="24"/>
    </location>
</feature>
<gene>
    <name evidence="3" type="primary">LOC110792970</name>
</gene>
<dbReference type="Pfam" id="PF25993">
    <property type="entry name" value="zf-B_box_ZFPL1"/>
    <property type="match status" value="1"/>
</dbReference>
<dbReference type="RefSeq" id="XP_056699666.1">
    <property type="nucleotide sequence ID" value="XM_056843688.1"/>
</dbReference>
<evidence type="ECO:0000313" key="2">
    <source>
        <dbReference type="Proteomes" id="UP000813463"/>
    </source>
</evidence>
<dbReference type="GeneID" id="110792970"/>
<keyword evidence="2" id="KW-1185">Reference proteome</keyword>
<reference evidence="2" key="1">
    <citation type="journal article" date="2021" name="Nat. Commun.">
        <title>Genomic analyses provide insights into spinach domestication and the genetic basis of agronomic traits.</title>
        <authorList>
            <person name="Cai X."/>
            <person name="Sun X."/>
            <person name="Xu C."/>
            <person name="Sun H."/>
            <person name="Wang X."/>
            <person name="Ge C."/>
            <person name="Zhang Z."/>
            <person name="Wang Q."/>
            <person name="Fei Z."/>
            <person name="Jiao C."/>
            <person name="Wang Q."/>
        </authorList>
    </citation>
    <scope>NUCLEOTIDE SEQUENCE [LARGE SCALE GENOMIC DNA]</scope>
    <source>
        <strain evidence="2">cv. Varoflay</strain>
    </source>
</reference>
<name>A0ABM3RVV1_SPIOL</name>
<organism evidence="2 3">
    <name type="scientific">Spinacia oleracea</name>
    <name type="common">Spinach</name>
    <dbReference type="NCBI Taxonomy" id="3562"/>
    <lineage>
        <taxon>Eukaryota</taxon>
        <taxon>Viridiplantae</taxon>
        <taxon>Streptophyta</taxon>
        <taxon>Embryophyta</taxon>
        <taxon>Tracheophyta</taxon>
        <taxon>Spermatophyta</taxon>
        <taxon>Magnoliopsida</taxon>
        <taxon>eudicotyledons</taxon>
        <taxon>Gunneridae</taxon>
        <taxon>Pentapetalae</taxon>
        <taxon>Caryophyllales</taxon>
        <taxon>Chenopodiaceae</taxon>
        <taxon>Chenopodioideae</taxon>
        <taxon>Anserineae</taxon>
        <taxon>Spinacia</taxon>
    </lineage>
</organism>
<protein>
    <submittedName>
        <fullName evidence="3">F-box protein CPR1-like isoform X1</fullName>
    </submittedName>
</protein>
<accession>A0ABM3RVV1</accession>
<evidence type="ECO:0000259" key="1">
    <source>
        <dbReference type="Pfam" id="PF25993"/>
    </source>
</evidence>
<sequence>MVVCKCRKATKLYCFVHKTPVCGELENAYASLNTEFLWDMRVGLGILDGCLCLSISYNKVCDSDFDVWVMKEYGVAESWTKLISIAKRNWSR</sequence>
<dbReference type="InterPro" id="IPR058731">
    <property type="entry name" value="Znf-B_box_ZFPL1-like"/>
</dbReference>